<dbReference type="eggNOG" id="arCOG03902">
    <property type="taxonomic scope" value="Archaea"/>
</dbReference>
<keyword evidence="1" id="KW-0812">Transmembrane</keyword>
<organism evidence="2 3">
    <name type="scientific">Sulfurisphaera tokodaii (strain DSM 16993 / JCM 10545 / NBRC 100140 / 7)</name>
    <name type="common">Sulfolobus tokodaii</name>
    <dbReference type="NCBI Taxonomy" id="273063"/>
    <lineage>
        <taxon>Archaea</taxon>
        <taxon>Thermoproteota</taxon>
        <taxon>Thermoprotei</taxon>
        <taxon>Sulfolobales</taxon>
        <taxon>Sulfolobaceae</taxon>
        <taxon>Sulfurisphaera</taxon>
    </lineage>
</organism>
<evidence type="ECO:0000313" key="3">
    <source>
        <dbReference type="Proteomes" id="UP000001015"/>
    </source>
</evidence>
<evidence type="ECO:0000313" key="2">
    <source>
        <dbReference type="EMBL" id="BAK54836.1"/>
    </source>
</evidence>
<feature type="transmembrane region" description="Helical" evidence="1">
    <location>
        <begin position="47"/>
        <end position="69"/>
    </location>
</feature>
<accession>F9VPI9</accession>
<proteinExistence type="predicted"/>
<keyword evidence="3" id="KW-1185">Reference proteome</keyword>
<dbReference type="EMBL" id="BA000023">
    <property type="protein sequence ID" value="BAK54836.1"/>
    <property type="molecule type" value="Genomic_DNA"/>
</dbReference>
<keyword evidence="1" id="KW-0472">Membrane</keyword>
<dbReference type="Proteomes" id="UP000001015">
    <property type="component" value="Chromosome"/>
</dbReference>
<dbReference type="KEGG" id="sto:STK_26265"/>
<gene>
    <name evidence="2" type="ordered locus">STK_26265</name>
</gene>
<sequence>MIIAFLVRLMLELLLFLAEEGWGVENAFRSLEEFGVRTCDVRKELVLILLCYFLLNVWFVLWVGLWEFCQSLVDFLP</sequence>
<dbReference type="AlphaFoldDB" id="F9VPI9"/>
<keyword evidence="1" id="KW-1133">Transmembrane helix</keyword>
<protein>
    <submittedName>
        <fullName evidence="2">Transposase</fullName>
    </submittedName>
</protein>
<reference evidence="3" key="1">
    <citation type="journal article" date="2001" name="DNA Res.">
        <title>Complete genome sequence of an aerobic thermoacidophilic Crenarchaeon, Sulfolobus tokodaii strain7.</title>
        <authorList>
            <person name="Kawarabayasi Y."/>
            <person name="Hino Y."/>
            <person name="Horikawa H."/>
            <person name="Jin-no K."/>
            <person name="Takahashi M."/>
            <person name="Sekine M."/>
            <person name="Baba S."/>
            <person name="Ankai A."/>
            <person name="Kosugi H."/>
            <person name="Hosoyama A."/>
            <person name="Fukui S."/>
            <person name="Nagai Y."/>
            <person name="Nishijima K."/>
            <person name="Otsuka R."/>
            <person name="Nakazawa H."/>
            <person name="Takamiya M."/>
            <person name="Kato Y."/>
            <person name="Yoshizawa T."/>
            <person name="Tanaka T."/>
            <person name="Kudoh Y."/>
            <person name="Yamazaki J."/>
            <person name="Kushida N."/>
            <person name="Oguchi A."/>
            <person name="Aoki K."/>
            <person name="Masuda S."/>
            <person name="Yanagii M."/>
            <person name="Nishimura M."/>
            <person name="Yamagishi A."/>
            <person name="Oshima T."/>
            <person name="Kikuchi H."/>
        </authorList>
    </citation>
    <scope>NUCLEOTIDE SEQUENCE [LARGE SCALE GENOMIC DNA]</scope>
    <source>
        <strain evidence="3">DSM 16993 / JCM 10545 / NBRC 100140 / 7</strain>
    </source>
</reference>
<name>F9VPI9_SULTO</name>
<evidence type="ECO:0000256" key="1">
    <source>
        <dbReference type="SAM" id="Phobius"/>
    </source>
</evidence>